<keyword evidence="2" id="KW-1185">Reference proteome</keyword>
<evidence type="ECO:0000313" key="2">
    <source>
        <dbReference type="Proteomes" id="UP000530268"/>
    </source>
</evidence>
<evidence type="ECO:0000313" key="1">
    <source>
        <dbReference type="EMBL" id="MBB3993763.1"/>
    </source>
</evidence>
<dbReference type="AlphaFoldDB" id="A0A7W6E8L1"/>
<protein>
    <submittedName>
        <fullName evidence="1">Ribosomal protein S20</fullName>
    </submittedName>
</protein>
<comment type="caution">
    <text evidence="1">The sequence shown here is derived from an EMBL/GenBank/DDBJ whole genome shotgun (WGS) entry which is preliminary data.</text>
</comment>
<gene>
    <name evidence="1" type="ORF">GGR95_001394</name>
</gene>
<name>A0A7W6E8L1_9RHOB</name>
<dbReference type="Proteomes" id="UP000530268">
    <property type="component" value="Unassembled WGS sequence"/>
</dbReference>
<sequence length="244" mass="26899">MNRYLNKNPDHVKFLDMARLEVGFKVNFFAMNVEEIDAVPGTAATRAKYAIQETISRLERLANDTSKTNDAKNEAAKTLFKNVTKEVEQSIKSIRSYGDREAEAAKNRAFDVLSPDVSKGAIYSEVRQFCREQAAKGDPDWPMRLSELCRSDLDTARAISAAPGFLSGVGDDRRMHLVTNALEVFAPDDVAHMNHALEVGKQAERMEAGLNKLGKAMFSSALADRASYSRVDVDAPLIAPEAGE</sequence>
<dbReference type="GO" id="GO:0005840">
    <property type="term" value="C:ribosome"/>
    <property type="evidence" value="ECO:0007669"/>
    <property type="project" value="UniProtKB-KW"/>
</dbReference>
<organism evidence="1 2">
    <name type="scientific">Sulfitobacter undariae</name>
    <dbReference type="NCBI Taxonomy" id="1563671"/>
    <lineage>
        <taxon>Bacteria</taxon>
        <taxon>Pseudomonadati</taxon>
        <taxon>Pseudomonadota</taxon>
        <taxon>Alphaproteobacteria</taxon>
        <taxon>Rhodobacterales</taxon>
        <taxon>Roseobacteraceae</taxon>
        <taxon>Sulfitobacter</taxon>
    </lineage>
</organism>
<proteinExistence type="predicted"/>
<keyword evidence="1" id="KW-0689">Ribosomal protein</keyword>
<dbReference type="RefSeq" id="WP_184564142.1">
    <property type="nucleotide sequence ID" value="NZ_JACIEI010000003.1"/>
</dbReference>
<accession>A0A7W6E8L1</accession>
<reference evidence="1 2" key="1">
    <citation type="submission" date="2020-08" db="EMBL/GenBank/DDBJ databases">
        <title>Genomic Encyclopedia of Type Strains, Phase IV (KMG-IV): sequencing the most valuable type-strain genomes for metagenomic binning, comparative biology and taxonomic classification.</title>
        <authorList>
            <person name="Goeker M."/>
        </authorList>
    </citation>
    <scope>NUCLEOTIDE SEQUENCE [LARGE SCALE GENOMIC DNA]</scope>
    <source>
        <strain evidence="1 2">DSM 102234</strain>
    </source>
</reference>
<dbReference type="EMBL" id="JACIEI010000003">
    <property type="protein sequence ID" value="MBB3993763.1"/>
    <property type="molecule type" value="Genomic_DNA"/>
</dbReference>
<keyword evidence="1" id="KW-0687">Ribonucleoprotein</keyword>